<accession>A0A2H3HI73</accession>
<feature type="transmembrane region" description="Helical" evidence="8">
    <location>
        <begin position="264"/>
        <end position="287"/>
    </location>
</feature>
<dbReference type="InterPro" id="IPR020846">
    <property type="entry name" value="MFS_dom"/>
</dbReference>
<dbReference type="SUPFAM" id="SSF103473">
    <property type="entry name" value="MFS general substrate transporter"/>
    <property type="match status" value="1"/>
</dbReference>
<comment type="similarity">
    <text evidence="2">Belongs to the major facilitator superfamily.</text>
</comment>
<feature type="transmembrane region" description="Helical" evidence="8">
    <location>
        <begin position="293"/>
        <end position="314"/>
    </location>
</feature>
<evidence type="ECO:0000313" key="11">
    <source>
        <dbReference type="Proteomes" id="UP000219602"/>
    </source>
</evidence>
<evidence type="ECO:0000256" key="7">
    <source>
        <dbReference type="ARBA" id="ARBA00023180"/>
    </source>
</evidence>
<dbReference type="InterPro" id="IPR051788">
    <property type="entry name" value="MFS_Transporter"/>
</dbReference>
<feature type="transmembrane region" description="Helical" evidence="8">
    <location>
        <begin position="379"/>
        <end position="399"/>
    </location>
</feature>
<dbReference type="FunFam" id="1.20.1250.20:FF:000308">
    <property type="entry name" value="MFS efflux transporter"/>
    <property type="match status" value="1"/>
</dbReference>
<reference evidence="10 11" key="1">
    <citation type="journal article" date="2016" name="Environ. Microbiol.">
        <title>Effector profiles distinguish formae speciales of Fusarium oxysporum.</title>
        <authorList>
            <person name="van Dam P."/>
            <person name="Fokkens L."/>
            <person name="Schmidt S.M."/>
            <person name="Linmans J.H."/>
            <person name="Kistler H.C."/>
            <person name="Ma L.J."/>
            <person name="Rep M."/>
        </authorList>
    </citation>
    <scope>NUCLEOTIDE SEQUENCE [LARGE SCALE GENOMIC DNA]</scope>
    <source>
        <strain evidence="10 11">Forc016</strain>
    </source>
</reference>
<keyword evidence="7" id="KW-0325">Glycoprotein</keyword>
<feature type="transmembrane region" description="Helical" evidence="8">
    <location>
        <begin position="205"/>
        <end position="223"/>
    </location>
</feature>
<evidence type="ECO:0000256" key="1">
    <source>
        <dbReference type="ARBA" id="ARBA00004127"/>
    </source>
</evidence>
<feature type="domain" description="Major facilitator superfamily (MFS) profile" evidence="9">
    <location>
        <begin position="140"/>
        <end position="525"/>
    </location>
</feature>
<keyword evidence="5 8" id="KW-1133">Transmembrane helix</keyword>
<dbReference type="GO" id="GO:0016020">
    <property type="term" value="C:membrane"/>
    <property type="evidence" value="ECO:0007669"/>
    <property type="project" value="TreeGrafter"/>
</dbReference>
<dbReference type="Gene3D" id="1.20.1250.20">
    <property type="entry name" value="MFS general substrate transporter like domains"/>
    <property type="match status" value="2"/>
</dbReference>
<evidence type="ECO:0000313" key="10">
    <source>
        <dbReference type="EMBL" id="PCD35972.1"/>
    </source>
</evidence>
<dbReference type="GO" id="GO:0022857">
    <property type="term" value="F:transmembrane transporter activity"/>
    <property type="evidence" value="ECO:0007669"/>
    <property type="project" value="InterPro"/>
</dbReference>
<evidence type="ECO:0000256" key="8">
    <source>
        <dbReference type="SAM" id="Phobius"/>
    </source>
</evidence>
<gene>
    <name evidence="10" type="ORF">AU210_008527</name>
</gene>
<evidence type="ECO:0000256" key="5">
    <source>
        <dbReference type="ARBA" id="ARBA00022989"/>
    </source>
</evidence>
<comment type="subcellular location">
    <subcellularLocation>
        <location evidence="1">Endomembrane system</location>
        <topology evidence="1">Multi-pass membrane protein</topology>
    </subcellularLocation>
</comment>
<keyword evidence="4 8" id="KW-0812">Transmembrane</keyword>
<dbReference type="InterPro" id="IPR036259">
    <property type="entry name" value="MFS_trans_sf"/>
</dbReference>
<feature type="transmembrane region" description="Helical" evidence="8">
    <location>
        <begin position="229"/>
        <end position="252"/>
    </location>
</feature>
<feature type="transmembrane region" description="Helical" evidence="8">
    <location>
        <begin position="171"/>
        <end position="193"/>
    </location>
</feature>
<protein>
    <recommendedName>
        <fullName evidence="9">Major facilitator superfamily (MFS) profile domain-containing protein</fullName>
    </recommendedName>
</protein>
<dbReference type="Pfam" id="PF07690">
    <property type="entry name" value="MFS_1"/>
    <property type="match status" value="1"/>
</dbReference>
<dbReference type="Proteomes" id="UP000219602">
    <property type="component" value="Chromosome 7"/>
</dbReference>
<dbReference type="PROSITE" id="PS50850">
    <property type="entry name" value="MFS"/>
    <property type="match status" value="1"/>
</dbReference>
<evidence type="ECO:0000256" key="2">
    <source>
        <dbReference type="ARBA" id="ARBA00008335"/>
    </source>
</evidence>
<dbReference type="GO" id="GO:0012505">
    <property type="term" value="C:endomembrane system"/>
    <property type="evidence" value="ECO:0007669"/>
    <property type="project" value="UniProtKB-SubCell"/>
</dbReference>
<feature type="transmembrane region" description="Helical" evidence="8">
    <location>
        <begin position="499"/>
        <end position="519"/>
    </location>
</feature>
<dbReference type="PANTHER" id="PTHR23514:SF3">
    <property type="entry name" value="BYPASS OF STOP CODON PROTEIN 6"/>
    <property type="match status" value="1"/>
</dbReference>
<comment type="caution">
    <text evidence="10">The sequence shown here is derived from an EMBL/GenBank/DDBJ whole genome shotgun (WGS) entry which is preliminary data.</text>
</comment>
<evidence type="ECO:0000259" key="9">
    <source>
        <dbReference type="PROSITE" id="PS50850"/>
    </source>
</evidence>
<keyword evidence="3" id="KW-0813">Transport</keyword>
<feature type="transmembrane region" description="Helical" evidence="8">
    <location>
        <begin position="436"/>
        <end position="459"/>
    </location>
</feature>
<dbReference type="FunFam" id="1.20.1250.20:FF:000286">
    <property type="entry name" value="MFS efflux transporter"/>
    <property type="match status" value="1"/>
</dbReference>
<dbReference type="PANTHER" id="PTHR23514">
    <property type="entry name" value="BYPASS OF STOP CODON PROTEIN 6"/>
    <property type="match status" value="1"/>
</dbReference>
<dbReference type="InterPro" id="IPR011701">
    <property type="entry name" value="MFS"/>
</dbReference>
<evidence type="ECO:0000256" key="3">
    <source>
        <dbReference type="ARBA" id="ARBA00022448"/>
    </source>
</evidence>
<dbReference type="EMBL" id="MABQ02000005">
    <property type="protein sequence ID" value="PCD35972.1"/>
    <property type="molecule type" value="Genomic_DNA"/>
</dbReference>
<sequence>METPQSYTQYPTSQPLSIATTEAVRARMGLDSLDHTYGSSGQMYDTESHNNTPTAFRSCPFCDMMFQERELARHLETHQPKEHRKPTQTHEPIELTTLEGCHVRGKELEEQPSPPPDDIPPPYASAQVQRWNYPRGNIAKLAFAFLSFIIAGMNDAAVGALIPYLETYYDLSYTIISLIFLTPFVGYSVAAFTNARIHMKFGQRGVAIMAPICHLITFIALALHPPYPVLVVCNIMSGFGNGLTDACFCAWVGAMDKANTVQGFLHAFYSFGALFSPLIATSMVVSAGLPWYTFYYVMIGISVVEWVGLTVSFWQQTGAVYQAEHAANNSEGSGAGTREALKSKVTWLCALFFFAYMGVEVGLGGWVVTFMLRVRKASAYASGASGTGFWAGMALGRACLGFVTERFGERLCLSIYLLICIGLQLLFWLVPKFIVSAVAVAFLGFFLGPLFPGAVMVTAKLLPAKIHVSAIGFAMAIGGTGGTVFPFAIGAIANHKGVGVLQPIILALITVVAGVWLSFPRIKKKD</sequence>
<reference evidence="10 11" key="2">
    <citation type="journal article" date="2017" name="Sci. Rep.">
        <title>A mobile pathogenicity chromosome in Fusarium oxysporum for infection of multiple cucurbit species.</title>
        <authorList>
            <person name="van Dam P."/>
            <person name="Fokkens L."/>
            <person name="Ayukawa Y."/>
            <person name="van der Gragt M."/>
            <person name="Ter Horst A."/>
            <person name="Brankovics B."/>
            <person name="Houterman P.M."/>
            <person name="Arie T."/>
            <person name="Rep M."/>
        </authorList>
    </citation>
    <scope>NUCLEOTIDE SEQUENCE [LARGE SCALE GENOMIC DNA]</scope>
    <source>
        <strain evidence="10 11">Forc016</strain>
    </source>
</reference>
<organism evidence="10 11">
    <name type="scientific">Fusarium oxysporum f. sp. radicis-cucumerinum</name>
    <dbReference type="NCBI Taxonomy" id="327505"/>
    <lineage>
        <taxon>Eukaryota</taxon>
        <taxon>Fungi</taxon>
        <taxon>Dikarya</taxon>
        <taxon>Ascomycota</taxon>
        <taxon>Pezizomycotina</taxon>
        <taxon>Sordariomycetes</taxon>
        <taxon>Hypocreomycetidae</taxon>
        <taxon>Hypocreales</taxon>
        <taxon>Nectriaceae</taxon>
        <taxon>Fusarium</taxon>
        <taxon>Fusarium oxysporum species complex</taxon>
    </lineage>
</organism>
<dbReference type="AlphaFoldDB" id="A0A2H3HI73"/>
<feature type="transmembrane region" description="Helical" evidence="8">
    <location>
        <begin position="141"/>
        <end position="165"/>
    </location>
</feature>
<evidence type="ECO:0000256" key="4">
    <source>
        <dbReference type="ARBA" id="ARBA00022692"/>
    </source>
</evidence>
<name>A0A2H3HI73_FUSOX</name>
<feature type="transmembrane region" description="Helical" evidence="8">
    <location>
        <begin position="471"/>
        <end position="493"/>
    </location>
</feature>
<feature type="transmembrane region" description="Helical" evidence="8">
    <location>
        <begin position="345"/>
        <end position="367"/>
    </location>
</feature>
<evidence type="ECO:0000256" key="6">
    <source>
        <dbReference type="ARBA" id="ARBA00023136"/>
    </source>
</evidence>
<keyword evidence="6 8" id="KW-0472">Membrane</keyword>
<feature type="transmembrane region" description="Helical" evidence="8">
    <location>
        <begin position="411"/>
        <end position="430"/>
    </location>
</feature>
<proteinExistence type="inferred from homology"/>